<feature type="region of interest" description="Disordered" evidence="1">
    <location>
        <begin position="236"/>
        <end position="271"/>
    </location>
</feature>
<dbReference type="PANTHER" id="PTHR30373:SF2">
    <property type="entry name" value="UPF0603 PROTEIN YGCG"/>
    <property type="match status" value="1"/>
</dbReference>
<feature type="transmembrane region" description="Helical" evidence="2">
    <location>
        <begin position="186"/>
        <end position="205"/>
    </location>
</feature>
<keyword evidence="2" id="KW-0472">Membrane</keyword>
<keyword evidence="2" id="KW-1133">Transmembrane helix</keyword>
<name>A0A4Q0I7E2_9FIRM</name>
<dbReference type="Pfam" id="PF04536">
    <property type="entry name" value="TPM_phosphatase"/>
    <property type="match status" value="1"/>
</dbReference>
<dbReference type="AlphaFoldDB" id="A0A4Q0I7E2"/>
<dbReference type="InterPro" id="IPR007621">
    <property type="entry name" value="TPM_dom"/>
</dbReference>
<feature type="compositionally biased region" description="Low complexity" evidence="1">
    <location>
        <begin position="246"/>
        <end position="262"/>
    </location>
</feature>
<evidence type="ECO:0000256" key="2">
    <source>
        <dbReference type="SAM" id="Phobius"/>
    </source>
</evidence>
<dbReference type="PANTHER" id="PTHR30373">
    <property type="entry name" value="UPF0603 PROTEIN YGCG"/>
    <property type="match status" value="1"/>
</dbReference>
<gene>
    <name evidence="4" type="ORF">EFD62_03650</name>
</gene>
<keyword evidence="2" id="KW-0812">Transmembrane</keyword>
<keyword evidence="5" id="KW-1185">Reference proteome</keyword>
<dbReference type="OrthoDB" id="9806054at2"/>
<dbReference type="Gene3D" id="3.10.310.50">
    <property type="match status" value="1"/>
</dbReference>
<organism evidence="4 5">
    <name type="scientific">Acetivibrio mesophilus</name>
    <dbReference type="NCBI Taxonomy" id="2487273"/>
    <lineage>
        <taxon>Bacteria</taxon>
        <taxon>Bacillati</taxon>
        <taxon>Bacillota</taxon>
        <taxon>Clostridia</taxon>
        <taxon>Eubacteriales</taxon>
        <taxon>Oscillospiraceae</taxon>
        <taxon>Acetivibrio</taxon>
    </lineage>
</organism>
<sequence length="271" mass="29900">MYKKTSVSLLAVLFSIFILCIAQIGVYAENSNNVIDYLNYLTDSEITNLQADIDSIKNTYGLDVVIVITDNTDGKSSRDFADDFFDYNGYGIGRDYSGLLMLINMQDREVWISTSGEAIDIFTNSRISTMEDNIIGPLSNAKYYNACRTFISDVKSYANAGVPRGQYRVESDMTYADKVSRTIKSLPVYIVALIISVGSTLVLSFSSKGKVTINSSTYEENGSFVLSERRDDYIRESTVKTKIERSSGGSQKSSTHTSSSGRTHGGGGKKF</sequence>
<protein>
    <submittedName>
        <fullName evidence="4">TPM domain-containing protein</fullName>
    </submittedName>
</protein>
<comment type="caution">
    <text evidence="4">The sequence shown here is derived from an EMBL/GenBank/DDBJ whole genome shotgun (WGS) entry which is preliminary data.</text>
</comment>
<feature type="compositionally biased region" description="Basic and acidic residues" evidence="1">
    <location>
        <begin position="236"/>
        <end position="245"/>
    </location>
</feature>
<dbReference type="Proteomes" id="UP000289166">
    <property type="component" value="Unassembled WGS sequence"/>
</dbReference>
<evidence type="ECO:0000313" key="5">
    <source>
        <dbReference type="Proteomes" id="UP000289166"/>
    </source>
</evidence>
<dbReference type="EMBL" id="RLII01000002">
    <property type="protein sequence ID" value="RXE60326.1"/>
    <property type="molecule type" value="Genomic_DNA"/>
</dbReference>
<evidence type="ECO:0000259" key="3">
    <source>
        <dbReference type="Pfam" id="PF04536"/>
    </source>
</evidence>
<reference evidence="5" key="1">
    <citation type="submission" date="2018-11" db="EMBL/GenBank/DDBJ databases">
        <title>Genome sequencing of a novel mesophilic and cellulolytic organism within the genus Hungateiclostridium.</title>
        <authorList>
            <person name="Rettenmaier R."/>
            <person name="Liebl W."/>
            <person name="Zverlov V."/>
        </authorList>
    </citation>
    <scope>NUCLEOTIDE SEQUENCE [LARGE SCALE GENOMIC DNA]</scope>
    <source>
        <strain evidence="5">N2K1</strain>
    </source>
</reference>
<evidence type="ECO:0000313" key="4">
    <source>
        <dbReference type="EMBL" id="RXE60326.1"/>
    </source>
</evidence>
<accession>A0A4Q0I7E2</accession>
<evidence type="ECO:0000256" key="1">
    <source>
        <dbReference type="SAM" id="MobiDB-lite"/>
    </source>
</evidence>
<feature type="domain" description="TPM" evidence="3">
    <location>
        <begin position="34"/>
        <end position="155"/>
    </location>
</feature>
<proteinExistence type="predicted"/>